<gene>
    <name evidence="1" type="ORF">AYBTSS11_LOCUS11428</name>
</gene>
<organism evidence="1 2">
    <name type="scientific">Sphenostylis stenocarpa</name>
    <dbReference type="NCBI Taxonomy" id="92480"/>
    <lineage>
        <taxon>Eukaryota</taxon>
        <taxon>Viridiplantae</taxon>
        <taxon>Streptophyta</taxon>
        <taxon>Embryophyta</taxon>
        <taxon>Tracheophyta</taxon>
        <taxon>Spermatophyta</taxon>
        <taxon>Magnoliopsida</taxon>
        <taxon>eudicotyledons</taxon>
        <taxon>Gunneridae</taxon>
        <taxon>Pentapetalae</taxon>
        <taxon>rosids</taxon>
        <taxon>fabids</taxon>
        <taxon>Fabales</taxon>
        <taxon>Fabaceae</taxon>
        <taxon>Papilionoideae</taxon>
        <taxon>50 kb inversion clade</taxon>
        <taxon>NPAAA clade</taxon>
        <taxon>indigoferoid/millettioid clade</taxon>
        <taxon>Phaseoleae</taxon>
        <taxon>Sphenostylis</taxon>
    </lineage>
</organism>
<reference evidence="1" key="1">
    <citation type="submission" date="2023-10" db="EMBL/GenBank/DDBJ databases">
        <authorList>
            <person name="Domelevo Entfellner J.-B."/>
        </authorList>
    </citation>
    <scope>NUCLEOTIDE SEQUENCE</scope>
</reference>
<dbReference type="EMBL" id="OY731400">
    <property type="protein sequence ID" value="CAJ1943578.1"/>
    <property type="molecule type" value="Genomic_DNA"/>
</dbReference>
<evidence type="ECO:0000313" key="1">
    <source>
        <dbReference type="EMBL" id="CAJ1943578.1"/>
    </source>
</evidence>
<evidence type="ECO:0000313" key="2">
    <source>
        <dbReference type="Proteomes" id="UP001189624"/>
    </source>
</evidence>
<accession>A0AA86VKP3</accession>
<dbReference type="AlphaFoldDB" id="A0AA86VKP3"/>
<sequence>MDEMKEACDPWTSVFTSESDSSRRAKKNFSTNFKIQRLIFSFGDDFLGGERQSFSNM</sequence>
<dbReference type="Proteomes" id="UP001189624">
    <property type="component" value="Chromosome 3"/>
</dbReference>
<name>A0AA86VKP3_9FABA</name>
<dbReference type="Gramene" id="rna-AYBTSS11_LOCUS11428">
    <property type="protein sequence ID" value="CAJ1943578.1"/>
    <property type="gene ID" value="gene-AYBTSS11_LOCUS11428"/>
</dbReference>
<keyword evidence="2" id="KW-1185">Reference proteome</keyword>
<protein>
    <submittedName>
        <fullName evidence="1">Uncharacterized protein</fullName>
    </submittedName>
</protein>
<proteinExistence type="predicted"/>